<dbReference type="InterPro" id="IPR035919">
    <property type="entry name" value="EAL_sf"/>
</dbReference>
<dbReference type="OrthoDB" id="2315942at2"/>
<protein>
    <submittedName>
        <fullName evidence="2">C-di-GMP-specific phosphodiesterase</fullName>
    </submittedName>
</protein>
<dbReference type="CDD" id="cd01948">
    <property type="entry name" value="EAL"/>
    <property type="match status" value="1"/>
</dbReference>
<evidence type="ECO:0000313" key="3">
    <source>
        <dbReference type="Proteomes" id="UP000051442"/>
    </source>
</evidence>
<evidence type="ECO:0000259" key="1">
    <source>
        <dbReference type="PROSITE" id="PS50883"/>
    </source>
</evidence>
<dbReference type="RefSeq" id="WP_054736821.1">
    <property type="nucleotide sequence ID" value="NZ_AYZM01000021.1"/>
</dbReference>
<reference evidence="2 3" key="1">
    <citation type="journal article" date="2015" name="Genome Announc.">
        <title>Expanding the biotechnology potential of lactobacilli through comparative genomics of 213 strains and associated genera.</title>
        <authorList>
            <person name="Sun Z."/>
            <person name="Harris H.M."/>
            <person name="McCann A."/>
            <person name="Guo C."/>
            <person name="Argimon S."/>
            <person name="Zhang W."/>
            <person name="Yang X."/>
            <person name="Jeffery I.B."/>
            <person name="Cooney J.C."/>
            <person name="Kagawa T.F."/>
            <person name="Liu W."/>
            <person name="Song Y."/>
            <person name="Salvetti E."/>
            <person name="Wrobel A."/>
            <person name="Rasinkangas P."/>
            <person name="Parkhill J."/>
            <person name="Rea M.C."/>
            <person name="O'Sullivan O."/>
            <person name="Ritari J."/>
            <person name="Douillard F.P."/>
            <person name="Paul Ross R."/>
            <person name="Yang R."/>
            <person name="Briner A.E."/>
            <person name="Felis G.E."/>
            <person name="de Vos W.M."/>
            <person name="Barrangou R."/>
            <person name="Klaenhammer T.R."/>
            <person name="Caufield P.W."/>
            <person name="Cui Y."/>
            <person name="Zhang H."/>
            <person name="O'Toole P.W."/>
        </authorList>
    </citation>
    <scope>NUCLEOTIDE SEQUENCE [LARGE SCALE GENOMIC DNA]</scope>
    <source>
        <strain evidence="2 3">DSM 23365</strain>
    </source>
</reference>
<organism evidence="2 3">
    <name type="scientific">Secundilactobacillus similis DSM 23365 = JCM 2765</name>
    <dbReference type="NCBI Taxonomy" id="1423804"/>
    <lineage>
        <taxon>Bacteria</taxon>
        <taxon>Bacillati</taxon>
        <taxon>Bacillota</taxon>
        <taxon>Bacilli</taxon>
        <taxon>Lactobacillales</taxon>
        <taxon>Lactobacillaceae</taxon>
        <taxon>Secundilactobacillus</taxon>
    </lineage>
</organism>
<dbReference type="InterPro" id="IPR001633">
    <property type="entry name" value="EAL_dom"/>
</dbReference>
<dbReference type="AlphaFoldDB" id="A0A0R2FDH3"/>
<dbReference type="EMBL" id="AYZM01000021">
    <property type="protein sequence ID" value="KRN26515.1"/>
    <property type="molecule type" value="Genomic_DNA"/>
</dbReference>
<evidence type="ECO:0000313" key="2">
    <source>
        <dbReference type="EMBL" id="KRN26515.1"/>
    </source>
</evidence>
<proteinExistence type="predicted"/>
<dbReference type="PROSITE" id="PS50883">
    <property type="entry name" value="EAL"/>
    <property type="match status" value="1"/>
</dbReference>
<dbReference type="Proteomes" id="UP000051442">
    <property type="component" value="Unassembled WGS sequence"/>
</dbReference>
<dbReference type="Gene3D" id="3.20.20.450">
    <property type="entry name" value="EAL domain"/>
    <property type="match status" value="1"/>
</dbReference>
<dbReference type="PATRIC" id="fig|1423804.4.peg.1487"/>
<keyword evidence="3" id="KW-1185">Reference proteome</keyword>
<dbReference type="PANTHER" id="PTHR33121">
    <property type="entry name" value="CYCLIC DI-GMP PHOSPHODIESTERASE PDEF"/>
    <property type="match status" value="1"/>
</dbReference>
<dbReference type="STRING" id="1423804.FD14_GL001377"/>
<gene>
    <name evidence="2" type="ORF">FD14_GL001377</name>
</gene>
<dbReference type="SUPFAM" id="SSF141868">
    <property type="entry name" value="EAL domain-like"/>
    <property type="match status" value="1"/>
</dbReference>
<accession>A0A0R2FDH3</accession>
<dbReference type="SMART" id="SM00052">
    <property type="entry name" value="EAL"/>
    <property type="match status" value="1"/>
</dbReference>
<feature type="domain" description="EAL" evidence="1">
    <location>
        <begin position="1"/>
        <end position="220"/>
    </location>
</feature>
<dbReference type="Pfam" id="PF00563">
    <property type="entry name" value="EAL"/>
    <property type="match status" value="1"/>
</dbReference>
<dbReference type="GO" id="GO:0071111">
    <property type="term" value="F:cyclic-guanylate-specific phosphodiesterase activity"/>
    <property type="evidence" value="ECO:0007669"/>
    <property type="project" value="InterPro"/>
</dbReference>
<name>A0A0R2FDH3_9LACO</name>
<dbReference type="PANTHER" id="PTHR33121:SF70">
    <property type="entry name" value="SIGNALING PROTEIN YKOW"/>
    <property type="match status" value="1"/>
</dbReference>
<dbReference type="InterPro" id="IPR050706">
    <property type="entry name" value="Cyclic-di-GMP_PDE-like"/>
</dbReference>
<sequence length="220" mass="25270">MYTFYGQPKFALADSKTAIGYELFIREYQGDRWTLPDNFDTITSATIETLLNKTVQKLPTTTTLLSFNLEQNQFVDPEFAAMVARIQATTSINIYTELTERKNPNVTDEQLFEAAERFERLGLLVCIDDVGTAYNTPSLVGKLDEYVDEYKFALQNLRPFKTIQAVVPQIKYWYAQASKLCKTLVIEGIESKEELEFLQQYFPCDIVQGYYLGKPSLLEI</sequence>
<comment type="caution">
    <text evidence="2">The sequence shown here is derived from an EMBL/GenBank/DDBJ whole genome shotgun (WGS) entry which is preliminary data.</text>
</comment>